<gene>
    <name evidence="1" type="ORF">GCM10023185_19300</name>
</gene>
<dbReference type="RefSeq" id="WP_345235822.1">
    <property type="nucleotide sequence ID" value="NZ_BAABGZ010000018.1"/>
</dbReference>
<proteinExistence type="predicted"/>
<dbReference type="EMBL" id="BAABGZ010000018">
    <property type="protein sequence ID" value="GAA4355958.1"/>
    <property type="molecule type" value="Genomic_DNA"/>
</dbReference>
<name>A0ABP8ICU7_9BACT</name>
<accession>A0ABP8ICU7</accession>
<organism evidence="1 2">
    <name type="scientific">Hymenobacter saemangeumensis</name>
    <dbReference type="NCBI Taxonomy" id="1084522"/>
    <lineage>
        <taxon>Bacteria</taxon>
        <taxon>Pseudomonadati</taxon>
        <taxon>Bacteroidota</taxon>
        <taxon>Cytophagia</taxon>
        <taxon>Cytophagales</taxon>
        <taxon>Hymenobacteraceae</taxon>
        <taxon>Hymenobacter</taxon>
    </lineage>
</organism>
<evidence type="ECO:0000313" key="2">
    <source>
        <dbReference type="Proteomes" id="UP001501153"/>
    </source>
</evidence>
<evidence type="ECO:0000313" key="1">
    <source>
        <dbReference type="EMBL" id="GAA4355958.1"/>
    </source>
</evidence>
<reference evidence="2" key="1">
    <citation type="journal article" date="2019" name="Int. J. Syst. Evol. Microbiol.">
        <title>The Global Catalogue of Microorganisms (GCM) 10K type strain sequencing project: providing services to taxonomists for standard genome sequencing and annotation.</title>
        <authorList>
            <consortium name="The Broad Institute Genomics Platform"/>
            <consortium name="The Broad Institute Genome Sequencing Center for Infectious Disease"/>
            <person name="Wu L."/>
            <person name="Ma J."/>
        </authorList>
    </citation>
    <scope>NUCLEOTIDE SEQUENCE [LARGE SCALE GENOMIC DNA]</scope>
    <source>
        <strain evidence="2">JCM 17923</strain>
    </source>
</reference>
<protein>
    <submittedName>
        <fullName evidence="1">Uncharacterized protein</fullName>
    </submittedName>
</protein>
<comment type="caution">
    <text evidence="1">The sequence shown here is derived from an EMBL/GenBank/DDBJ whole genome shotgun (WGS) entry which is preliminary data.</text>
</comment>
<keyword evidence="2" id="KW-1185">Reference proteome</keyword>
<sequence>MAEAADGMRLREQNLQAGPCAQVPESIGCKMVEGQREIVGSKMRRGTQFLANGFESRNQLSGNFDAVFRNSSDINALDDSQQQRGLIGCLPVGTAAGYPERLKALKIVF</sequence>
<dbReference type="Proteomes" id="UP001501153">
    <property type="component" value="Unassembled WGS sequence"/>
</dbReference>